<dbReference type="PANTHER" id="PTHR12110">
    <property type="entry name" value="HYDROXYPYRUVATE ISOMERASE"/>
    <property type="match status" value="1"/>
</dbReference>
<sequence>MRFAFVMAAGLLAGCATPQVAPEPASFGVQLYTVRESMQRNPFAAILDVARLGYDEIEFAGTHGADPALLCRYARGMGLEVAAAHADWRQLKADPAAAIAEAKALCADTLLLAWLPEEERRTLDQWREWTARLSAINTLAKAEGLSLAYHAHDFEFAETNGIRPIDLLFEGLDSDIGFELDTYWLATAGVDPLAFLKANADRVTHLHLKDMAADGSMADVGEGTLPIQAIIAQARTQGVRHFLVERDDAPDPWASLATSLDSLRAMPLQQGE</sequence>
<dbReference type="Gene3D" id="3.20.20.150">
    <property type="entry name" value="Divalent-metal-dependent TIM barrel enzymes"/>
    <property type="match status" value="1"/>
</dbReference>
<dbReference type="InterPro" id="IPR013022">
    <property type="entry name" value="Xyl_isomerase-like_TIM-brl"/>
</dbReference>
<keyword evidence="4" id="KW-1185">Reference proteome</keyword>
<dbReference type="Pfam" id="PF01261">
    <property type="entry name" value="AP_endonuc_2"/>
    <property type="match status" value="1"/>
</dbReference>
<proteinExistence type="predicted"/>
<comment type="caution">
    <text evidence="3">The sequence shown here is derived from an EMBL/GenBank/DDBJ whole genome shotgun (WGS) entry which is preliminary data.</text>
</comment>
<keyword evidence="3" id="KW-0413">Isomerase</keyword>
<dbReference type="Proteomes" id="UP001240639">
    <property type="component" value="Unassembled WGS sequence"/>
</dbReference>
<evidence type="ECO:0000256" key="1">
    <source>
        <dbReference type="SAM" id="SignalP"/>
    </source>
</evidence>
<dbReference type="SUPFAM" id="SSF51658">
    <property type="entry name" value="Xylose isomerase-like"/>
    <property type="match status" value="1"/>
</dbReference>
<dbReference type="PANTHER" id="PTHR12110:SF41">
    <property type="entry name" value="INOSOSE DEHYDRATASE"/>
    <property type="match status" value="1"/>
</dbReference>
<keyword evidence="1" id="KW-0732">Signal</keyword>
<dbReference type="PROSITE" id="PS51257">
    <property type="entry name" value="PROKAR_LIPOPROTEIN"/>
    <property type="match status" value="1"/>
</dbReference>
<dbReference type="GO" id="GO:0016853">
    <property type="term" value="F:isomerase activity"/>
    <property type="evidence" value="ECO:0007669"/>
    <property type="project" value="UniProtKB-KW"/>
</dbReference>
<feature type="signal peptide" evidence="1">
    <location>
        <begin position="1"/>
        <end position="21"/>
    </location>
</feature>
<dbReference type="EMBL" id="JAVAIM010000001">
    <property type="protein sequence ID" value="MDP4575786.1"/>
    <property type="molecule type" value="Genomic_DNA"/>
</dbReference>
<accession>A0ABT9HRJ9</accession>
<dbReference type="RefSeq" id="WP_305933034.1">
    <property type="nucleotide sequence ID" value="NZ_JAVAIM010000001.1"/>
</dbReference>
<protein>
    <submittedName>
        <fullName evidence="3">Sugar phosphate isomerase/epimerase</fullName>
    </submittedName>
</protein>
<dbReference type="InterPro" id="IPR050312">
    <property type="entry name" value="IolE/XylAMocC-like"/>
</dbReference>
<feature type="domain" description="Xylose isomerase-like TIM barrel" evidence="2">
    <location>
        <begin position="70"/>
        <end position="263"/>
    </location>
</feature>
<evidence type="ECO:0000259" key="2">
    <source>
        <dbReference type="Pfam" id="PF01261"/>
    </source>
</evidence>
<gene>
    <name evidence="3" type="ORF">Q9K02_11600</name>
</gene>
<evidence type="ECO:0000313" key="3">
    <source>
        <dbReference type="EMBL" id="MDP4575786.1"/>
    </source>
</evidence>
<name>A0ABT9HRJ9_9SPHN</name>
<evidence type="ECO:0000313" key="4">
    <source>
        <dbReference type="Proteomes" id="UP001240639"/>
    </source>
</evidence>
<feature type="chain" id="PRO_5045723690" evidence="1">
    <location>
        <begin position="22"/>
        <end position="272"/>
    </location>
</feature>
<reference evidence="3 4" key="1">
    <citation type="submission" date="2023-08" db="EMBL/GenBank/DDBJ databases">
        <title>genomic of G39.</title>
        <authorList>
            <person name="Wang Y."/>
        </authorList>
    </citation>
    <scope>NUCLEOTIDE SEQUENCE [LARGE SCALE GENOMIC DNA]</scope>
    <source>
        <strain evidence="3 4">G39</strain>
    </source>
</reference>
<dbReference type="InterPro" id="IPR036237">
    <property type="entry name" value="Xyl_isomerase-like_sf"/>
</dbReference>
<organism evidence="3 4">
    <name type="scientific">Qipengyuania profundimaris</name>
    <dbReference type="NCBI Taxonomy" id="3067652"/>
    <lineage>
        <taxon>Bacteria</taxon>
        <taxon>Pseudomonadati</taxon>
        <taxon>Pseudomonadota</taxon>
        <taxon>Alphaproteobacteria</taxon>
        <taxon>Sphingomonadales</taxon>
        <taxon>Erythrobacteraceae</taxon>
        <taxon>Qipengyuania</taxon>
    </lineage>
</organism>